<dbReference type="RefSeq" id="WP_329412000.1">
    <property type="nucleotide sequence ID" value="NZ_CP109441.1"/>
</dbReference>
<gene>
    <name evidence="1" type="ORF">OG563_06160</name>
</gene>
<accession>A0ABZ1YX54</accession>
<keyword evidence="2" id="KW-1185">Reference proteome</keyword>
<reference evidence="1" key="1">
    <citation type="submission" date="2022-10" db="EMBL/GenBank/DDBJ databases">
        <title>The complete genomes of actinobacterial strains from the NBC collection.</title>
        <authorList>
            <person name="Joergensen T.S."/>
            <person name="Alvarez Arevalo M."/>
            <person name="Sterndorff E.B."/>
            <person name="Faurdal D."/>
            <person name="Vuksanovic O."/>
            <person name="Mourched A.-S."/>
            <person name="Charusanti P."/>
            <person name="Shaw S."/>
            <person name="Blin K."/>
            <person name="Weber T."/>
        </authorList>
    </citation>
    <scope>NUCLEOTIDE SEQUENCE</scope>
    <source>
        <strain evidence="1">NBC_01482</strain>
    </source>
</reference>
<protein>
    <recommendedName>
        <fullName evidence="3">ESX-1 secretion-associated protein</fullName>
    </recommendedName>
</protein>
<name>A0ABZ1YX54_9NOCA</name>
<proteinExistence type="predicted"/>
<evidence type="ECO:0008006" key="3">
    <source>
        <dbReference type="Google" id="ProtNLM"/>
    </source>
</evidence>
<sequence>MDKLDLDAPHEVIAAAGRYAGAAGAVVDHVAGTTGNLALSTRAESPLDHALVAKLEWIKTTFATALGASGSRAEATLSNATHTVNVLSTADTEGGRQVDRSAESI</sequence>
<evidence type="ECO:0000313" key="1">
    <source>
        <dbReference type="EMBL" id="WUV47814.1"/>
    </source>
</evidence>
<dbReference type="Proteomes" id="UP001432062">
    <property type="component" value="Chromosome"/>
</dbReference>
<organism evidence="1 2">
    <name type="scientific">Nocardia vinacea</name>
    <dbReference type="NCBI Taxonomy" id="96468"/>
    <lineage>
        <taxon>Bacteria</taxon>
        <taxon>Bacillati</taxon>
        <taxon>Actinomycetota</taxon>
        <taxon>Actinomycetes</taxon>
        <taxon>Mycobacteriales</taxon>
        <taxon>Nocardiaceae</taxon>
        <taxon>Nocardia</taxon>
    </lineage>
</organism>
<evidence type="ECO:0000313" key="2">
    <source>
        <dbReference type="Proteomes" id="UP001432062"/>
    </source>
</evidence>
<dbReference type="EMBL" id="CP109441">
    <property type="protein sequence ID" value="WUV47814.1"/>
    <property type="molecule type" value="Genomic_DNA"/>
</dbReference>